<protein>
    <submittedName>
        <fullName evidence="2">Uncharacterized protein</fullName>
    </submittedName>
</protein>
<name>A0A413BID9_9FIRM</name>
<dbReference type="Proteomes" id="UP000286581">
    <property type="component" value="Unassembled WGS sequence"/>
</dbReference>
<accession>A0A413BID9</accession>
<proteinExistence type="predicted"/>
<keyword evidence="1" id="KW-1133">Transmembrane helix</keyword>
<feature type="transmembrane region" description="Helical" evidence="1">
    <location>
        <begin position="20"/>
        <end position="42"/>
    </location>
</feature>
<dbReference type="AlphaFoldDB" id="A0A413BID9"/>
<reference evidence="2 3" key="1">
    <citation type="submission" date="2018-08" db="EMBL/GenBank/DDBJ databases">
        <title>A genome reference for cultivated species of the human gut microbiota.</title>
        <authorList>
            <person name="Zou Y."/>
            <person name="Xue W."/>
            <person name="Luo G."/>
        </authorList>
    </citation>
    <scope>NUCLEOTIDE SEQUENCE [LARGE SCALE GENOMIC DNA]</scope>
    <source>
        <strain evidence="2 3">AF12-8</strain>
    </source>
</reference>
<keyword evidence="1" id="KW-0472">Membrane</keyword>
<evidence type="ECO:0000256" key="1">
    <source>
        <dbReference type="SAM" id="Phobius"/>
    </source>
</evidence>
<comment type="caution">
    <text evidence="2">The sequence shown here is derived from an EMBL/GenBank/DDBJ whole genome shotgun (WGS) entry which is preliminary data.</text>
</comment>
<evidence type="ECO:0000313" key="2">
    <source>
        <dbReference type="EMBL" id="RGW40534.1"/>
    </source>
</evidence>
<keyword evidence="1" id="KW-0812">Transmembrane</keyword>
<gene>
    <name evidence="2" type="ORF">DWV78_04715</name>
</gene>
<sequence>MDTISSLWDILNDINVNNISGVVVISFFIIILFAGCMEPFFASNIEIMLMNRNDILKRTSLSYAILKRTSLSYAIFVHSFCNVELYYCNRNIFFCQHVFGGSSYLQ</sequence>
<organism evidence="2 3">
    <name type="scientific">Agathobacter rectalis</name>
    <dbReference type="NCBI Taxonomy" id="39491"/>
    <lineage>
        <taxon>Bacteria</taxon>
        <taxon>Bacillati</taxon>
        <taxon>Bacillota</taxon>
        <taxon>Clostridia</taxon>
        <taxon>Lachnospirales</taxon>
        <taxon>Lachnospiraceae</taxon>
        <taxon>Agathobacter</taxon>
    </lineage>
</organism>
<evidence type="ECO:0000313" key="3">
    <source>
        <dbReference type="Proteomes" id="UP000286581"/>
    </source>
</evidence>
<dbReference type="EMBL" id="QSAE01000010">
    <property type="protein sequence ID" value="RGW40534.1"/>
    <property type="molecule type" value="Genomic_DNA"/>
</dbReference>